<dbReference type="Proteomes" id="UP000334340">
    <property type="component" value="Unassembled WGS sequence"/>
</dbReference>
<gene>
    <name evidence="1" type="ORF">MELA_01189</name>
</gene>
<proteinExistence type="predicted"/>
<evidence type="ECO:0000313" key="1">
    <source>
        <dbReference type="EMBL" id="VUZ84815.1"/>
    </source>
</evidence>
<dbReference type="InterPro" id="IPR035093">
    <property type="entry name" value="RelE/ParE_toxin_dom_sf"/>
</dbReference>
<accession>A0A564ZHP8</accession>
<dbReference type="Gene3D" id="3.30.2310.20">
    <property type="entry name" value="RelE-like"/>
    <property type="match status" value="1"/>
</dbReference>
<organism evidence="1 2">
    <name type="scientific">Candidatus Methylomirabilis lanthanidiphila</name>
    <dbReference type="NCBI Taxonomy" id="2211376"/>
    <lineage>
        <taxon>Bacteria</taxon>
        <taxon>Candidatus Methylomirabilota</taxon>
        <taxon>Candidatus Methylomirabilia</taxon>
        <taxon>Candidatus Methylomirabilales</taxon>
        <taxon>Candidatus Methylomirabilaceae</taxon>
        <taxon>Candidatus Methylomirabilis</taxon>
    </lineage>
</organism>
<dbReference type="EMBL" id="CABIKM010000019">
    <property type="protein sequence ID" value="VUZ84815.1"/>
    <property type="molecule type" value="Genomic_DNA"/>
</dbReference>
<dbReference type="SUPFAM" id="SSF143011">
    <property type="entry name" value="RelE-like"/>
    <property type="match status" value="1"/>
</dbReference>
<keyword evidence="2" id="KW-1185">Reference proteome</keyword>
<evidence type="ECO:0008006" key="3">
    <source>
        <dbReference type="Google" id="ProtNLM"/>
    </source>
</evidence>
<reference evidence="1 2" key="1">
    <citation type="submission" date="2019-07" db="EMBL/GenBank/DDBJ databases">
        <authorList>
            <person name="Cremers G."/>
        </authorList>
    </citation>
    <scope>NUCLEOTIDE SEQUENCE [LARGE SCALE GENOMIC DNA]</scope>
</reference>
<evidence type="ECO:0000313" key="2">
    <source>
        <dbReference type="Proteomes" id="UP000334340"/>
    </source>
</evidence>
<sequence>MAIDIVIPNTVLKHLNALPKEVRIKFWEQLERLTRNPRHPSLRHEKLEGTDHWAFSITMHYRATYIRATGAIIITAVGTHQNVLGS</sequence>
<dbReference type="AlphaFoldDB" id="A0A564ZHP8"/>
<name>A0A564ZHP8_9BACT</name>
<protein>
    <recommendedName>
        <fullName evidence="3">Cytotoxic translational repressor of toxin-antitoxin stability system</fullName>
    </recommendedName>
</protein>